<reference evidence="1 4" key="1">
    <citation type="journal article" date="2014" name="Nat. Genet.">
        <title>Genome and transcriptome of the porcine whipworm Trichuris suis.</title>
        <authorList>
            <person name="Jex A.R."/>
            <person name="Nejsum P."/>
            <person name="Schwarz E.M."/>
            <person name="Hu L."/>
            <person name="Young N.D."/>
            <person name="Hall R.S."/>
            <person name="Korhonen P.K."/>
            <person name="Liao S."/>
            <person name="Thamsborg S."/>
            <person name="Xia J."/>
            <person name="Xu P."/>
            <person name="Wang S."/>
            <person name="Scheerlinck J.P."/>
            <person name="Hofmann A."/>
            <person name="Sternberg P.W."/>
            <person name="Wang J."/>
            <person name="Gasser R.B."/>
        </authorList>
    </citation>
    <scope>NUCLEOTIDE SEQUENCE [LARGE SCALE GENOMIC DNA]</scope>
    <source>
        <strain evidence="3">DCEP-RM93F</strain>
        <strain evidence="1">DCEP-RM93M</strain>
    </source>
</reference>
<dbReference type="EMBL" id="KL363277">
    <property type="protein sequence ID" value="KFD49162.1"/>
    <property type="molecule type" value="Genomic_DNA"/>
</dbReference>
<dbReference type="Proteomes" id="UP000030758">
    <property type="component" value="Unassembled WGS sequence"/>
</dbReference>
<keyword evidence="4" id="KW-1185">Reference proteome</keyword>
<name>A0A085LN67_9BILA</name>
<evidence type="ECO:0000313" key="1">
    <source>
        <dbReference type="EMBL" id="KFD46413.1"/>
    </source>
</evidence>
<accession>A0A085LN67</accession>
<evidence type="ECO:0000313" key="2">
    <source>
        <dbReference type="EMBL" id="KFD49162.1"/>
    </source>
</evidence>
<evidence type="ECO:0000313" key="4">
    <source>
        <dbReference type="Proteomes" id="UP000030764"/>
    </source>
</evidence>
<gene>
    <name evidence="2" type="ORF">M513_09986</name>
    <name evidence="1" type="ORF">M513_12716</name>
    <name evidence="3" type="ORF">M514_23559</name>
</gene>
<proteinExistence type="predicted"/>
<dbReference type="EMBL" id="KL367558">
    <property type="protein sequence ID" value="KFD64275.1"/>
    <property type="molecule type" value="Genomic_DNA"/>
</dbReference>
<protein>
    <submittedName>
        <fullName evidence="1">Uncharacterized protein</fullName>
    </submittedName>
</protein>
<dbReference type="AlphaFoldDB" id="A0A085LN67"/>
<organism evidence="1 4">
    <name type="scientific">Trichuris suis</name>
    <name type="common">pig whipworm</name>
    <dbReference type="NCBI Taxonomy" id="68888"/>
    <lineage>
        <taxon>Eukaryota</taxon>
        <taxon>Metazoa</taxon>
        <taxon>Ecdysozoa</taxon>
        <taxon>Nematoda</taxon>
        <taxon>Enoplea</taxon>
        <taxon>Dorylaimia</taxon>
        <taxon>Trichinellida</taxon>
        <taxon>Trichuridae</taxon>
        <taxon>Trichuris</taxon>
    </lineage>
</organism>
<sequence length="67" mass="7880">MQRFRYLDDDKIVATVSNLHGEPDEGEDEEFCDDEMLENVCPSHEKAYQCLEVAPQWIEMQEECDPK</sequence>
<evidence type="ECO:0000313" key="3">
    <source>
        <dbReference type="EMBL" id="KFD64275.1"/>
    </source>
</evidence>
<dbReference type="Proteomes" id="UP000030764">
    <property type="component" value="Unassembled WGS sequence"/>
</dbReference>
<dbReference type="EMBL" id="KL363373">
    <property type="protein sequence ID" value="KFD46413.1"/>
    <property type="molecule type" value="Genomic_DNA"/>
</dbReference>